<keyword evidence="5" id="KW-1185">Reference proteome</keyword>
<keyword evidence="1" id="KW-0175">Coiled coil</keyword>
<evidence type="ECO:0000313" key="4">
    <source>
        <dbReference type="EMBL" id="BDB09736.1"/>
    </source>
</evidence>
<dbReference type="InterPro" id="IPR029492">
    <property type="entry name" value="DUF4435"/>
</dbReference>
<evidence type="ECO:0000259" key="2">
    <source>
        <dbReference type="Pfam" id="PF13304"/>
    </source>
</evidence>
<dbReference type="Proteomes" id="UP001060027">
    <property type="component" value="Chromosome"/>
</dbReference>
<evidence type="ECO:0000256" key="1">
    <source>
        <dbReference type="SAM" id="Coils"/>
    </source>
</evidence>
<dbReference type="Gene3D" id="3.40.50.300">
    <property type="entry name" value="P-loop containing nucleotide triphosphate hydrolases"/>
    <property type="match status" value="1"/>
</dbReference>
<dbReference type="InterPro" id="IPR027417">
    <property type="entry name" value="P-loop_NTPase"/>
</dbReference>
<feature type="domain" description="ATPase AAA-type core" evidence="2">
    <location>
        <begin position="250"/>
        <end position="327"/>
    </location>
</feature>
<dbReference type="SUPFAM" id="SSF52540">
    <property type="entry name" value="P-loop containing nucleoside triphosphate hydrolases"/>
    <property type="match status" value="1"/>
</dbReference>
<dbReference type="InterPro" id="IPR003959">
    <property type="entry name" value="ATPase_AAA_core"/>
</dbReference>
<organism evidence="4 5">
    <name type="scientific">Streptococcus toyakuensis</name>
    <dbReference type="NCBI Taxonomy" id="2819619"/>
    <lineage>
        <taxon>Bacteria</taxon>
        <taxon>Bacillati</taxon>
        <taxon>Bacillota</taxon>
        <taxon>Bacilli</taxon>
        <taxon>Lactobacillales</taxon>
        <taxon>Streptococcaceae</taxon>
        <taxon>Streptococcus</taxon>
        <taxon>Streptococcus mitis group</taxon>
    </lineage>
</organism>
<gene>
    <name evidence="4" type="ORF">STYK_15500</name>
</gene>
<dbReference type="RefSeq" id="WP_261087864.1">
    <property type="nucleotide sequence ID" value="NZ_AP024523.1"/>
</dbReference>
<protein>
    <submittedName>
        <fullName evidence="4">Uncharacterized protein</fullName>
    </submittedName>
</protein>
<accession>A0ABN6KM74</accession>
<dbReference type="EMBL" id="AP024523">
    <property type="protein sequence ID" value="BDB09736.1"/>
    <property type="molecule type" value="Genomic_DNA"/>
</dbReference>
<name>A0ABN6KM74_9STRE</name>
<dbReference type="PANTHER" id="PTHR32182:SF22">
    <property type="entry name" value="ATP-DEPENDENT ENDONUCLEASE, OLD FAMILY-RELATED"/>
    <property type="match status" value="1"/>
</dbReference>
<dbReference type="Pfam" id="PF13304">
    <property type="entry name" value="AAA_21"/>
    <property type="match status" value="1"/>
</dbReference>
<sequence length="625" mass="72909">MYSSIKDLIENLKFEKKRLQDIFSELADYEQESYKTSYQQVDDWFSTLIDLVNNELDDEFLSGYVTEKYKKLRENWLGNIFSCHGSDVYMYETNLPQILENFKVIKLFSFISKVDSTTVIIGANGAGKSSLINELRKNSIDEMYVLPAQKLLYFVSNIHNRNNIEQENYILDLKKTNIKYDTINLYPSNIEENFSNTFTNLITLLVKDVMVVATYKFRGQNDSSLSLWQKLEKIWNKIKPEISFEIDPIKIIVNVEKNHSKYSINGLSDGERCILFYIGSVLLAPENSYIVVDEPETFLNAAVYNELWDLLISERPDCQFIFASHNMDFVQSRTNATYIWCKNFEAPYDLDYQVLEESQEIPLPLLTEVSGAKKPILFCEGTKNSLDYQIYSKLFSEFCFVKPVQGHKQVIQYTKAYNKLEETYGNKAYGIIDYDWMDEARIESYKKKNIFVLPFNEIEMLLVDEEMVNSVLSDDEEDKKQKINKLRDTVIGLCTTNKDKIIRIALKKKLDEFMEGNLIETREPTEDEARTFLENLSEKFDITVTLENITKMVEDSIASSDFSKILKICNLKNEIISSKEIKEIVSNFKEKALNSIAMNNDLQITLRHKYFEELEMKLLDKSLDF</sequence>
<evidence type="ECO:0000259" key="3">
    <source>
        <dbReference type="Pfam" id="PF14491"/>
    </source>
</evidence>
<evidence type="ECO:0000313" key="5">
    <source>
        <dbReference type="Proteomes" id="UP001060027"/>
    </source>
</evidence>
<feature type="domain" description="DUF4435" evidence="3">
    <location>
        <begin position="374"/>
        <end position="592"/>
    </location>
</feature>
<feature type="coiled-coil region" evidence="1">
    <location>
        <begin position="5"/>
        <end position="32"/>
    </location>
</feature>
<reference evidence="4" key="1">
    <citation type="journal article" date="2022" name="J Glob Antimicrob Resist">
        <title>Identification and characterisation of a novel multidrug-resistant streptococcus, Streptococcus toyakuensis sp. nov., from a blood sample.</title>
        <authorList>
            <person name="Wajima T."/>
            <person name="Hagimoto A."/>
            <person name="Tanaka E."/>
            <person name="Kawamura Y."/>
            <person name="Nakaminami H."/>
        </authorList>
    </citation>
    <scope>NUCLEOTIDE SEQUENCE</scope>
    <source>
        <strain evidence="4">TP1632</strain>
    </source>
</reference>
<proteinExistence type="predicted"/>
<dbReference type="Pfam" id="PF14491">
    <property type="entry name" value="DUF4435"/>
    <property type="match status" value="1"/>
</dbReference>
<dbReference type="PANTHER" id="PTHR32182">
    <property type="entry name" value="DNA REPLICATION AND REPAIR PROTEIN RECF"/>
    <property type="match status" value="1"/>
</dbReference>